<organism evidence="6 7">
    <name type="scientific">Drosophila albomicans</name>
    <name type="common">Fruit fly</name>
    <dbReference type="NCBI Taxonomy" id="7291"/>
    <lineage>
        <taxon>Eukaryota</taxon>
        <taxon>Metazoa</taxon>
        <taxon>Ecdysozoa</taxon>
        <taxon>Arthropoda</taxon>
        <taxon>Hexapoda</taxon>
        <taxon>Insecta</taxon>
        <taxon>Pterygota</taxon>
        <taxon>Neoptera</taxon>
        <taxon>Endopterygota</taxon>
        <taxon>Diptera</taxon>
        <taxon>Brachycera</taxon>
        <taxon>Muscomorpha</taxon>
        <taxon>Ephydroidea</taxon>
        <taxon>Drosophilidae</taxon>
        <taxon>Drosophila</taxon>
    </lineage>
</organism>
<gene>
    <name evidence="7" type="primary">LOC117565675</name>
</gene>
<dbReference type="InterPro" id="IPR001611">
    <property type="entry name" value="Leu-rich_rpt"/>
</dbReference>
<feature type="chain" id="PRO_5027650010" evidence="5">
    <location>
        <begin position="19"/>
        <end position="688"/>
    </location>
</feature>
<reference evidence="7" key="1">
    <citation type="submission" date="2025-08" db="UniProtKB">
        <authorList>
            <consortium name="RefSeq"/>
        </authorList>
    </citation>
    <scope>IDENTIFICATION</scope>
    <source>
        <strain evidence="7">15112-1751.03</strain>
        <tissue evidence="7">Whole Adult</tissue>
    </source>
</reference>
<keyword evidence="3" id="KW-0677">Repeat</keyword>
<dbReference type="InterPro" id="IPR003591">
    <property type="entry name" value="Leu-rich_rpt_typical-subtyp"/>
</dbReference>
<dbReference type="Gene3D" id="3.80.10.10">
    <property type="entry name" value="Ribonuclease Inhibitor"/>
    <property type="match status" value="2"/>
</dbReference>
<evidence type="ECO:0000256" key="4">
    <source>
        <dbReference type="SAM" id="MobiDB-lite"/>
    </source>
</evidence>
<evidence type="ECO:0000256" key="1">
    <source>
        <dbReference type="ARBA" id="ARBA00022614"/>
    </source>
</evidence>
<evidence type="ECO:0000256" key="5">
    <source>
        <dbReference type="SAM" id="SignalP"/>
    </source>
</evidence>
<dbReference type="InterPro" id="IPR032675">
    <property type="entry name" value="LRR_dom_sf"/>
</dbReference>
<evidence type="ECO:0000313" key="7">
    <source>
        <dbReference type="RefSeq" id="XP_034100799.1"/>
    </source>
</evidence>
<dbReference type="PROSITE" id="PS51450">
    <property type="entry name" value="LRR"/>
    <property type="match status" value="2"/>
</dbReference>
<proteinExistence type="predicted"/>
<dbReference type="SMART" id="SM00369">
    <property type="entry name" value="LRR_TYP"/>
    <property type="match status" value="7"/>
</dbReference>
<dbReference type="RefSeq" id="XP_034100799.1">
    <property type="nucleotide sequence ID" value="XM_034244908.2"/>
</dbReference>
<evidence type="ECO:0000256" key="3">
    <source>
        <dbReference type="ARBA" id="ARBA00022737"/>
    </source>
</evidence>
<dbReference type="PANTHER" id="PTHR24369:SF210">
    <property type="entry name" value="CHAOPTIN-RELATED"/>
    <property type="match status" value="1"/>
</dbReference>
<keyword evidence="2 5" id="KW-0732">Signal</keyword>
<dbReference type="OrthoDB" id="2020019at2759"/>
<evidence type="ECO:0000256" key="2">
    <source>
        <dbReference type="ARBA" id="ARBA00022729"/>
    </source>
</evidence>
<feature type="compositionally biased region" description="Low complexity" evidence="4">
    <location>
        <begin position="668"/>
        <end position="677"/>
    </location>
</feature>
<evidence type="ECO:0000313" key="6">
    <source>
        <dbReference type="Proteomes" id="UP000515160"/>
    </source>
</evidence>
<feature type="compositionally biased region" description="Basic residues" evidence="4">
    <location>
        <begin position="633"/>
        <end position="650"/>
    </location>
</feature>
<dbReference type="PANTHER" id="PTHR24369">
    <property type="entry name" value="ANTIGEN BSP, PUTATIVE-RELATED"/>
    <property type="match status" value="1"/>
</dbReference>
<feature type="signal peptide" evidence="5">
    <location>
        <begin position="1"/>
        <end position="18"/>
    </location>
</feature>
<dbReference type="GeneID" id="117565675"/>
<name>A0A6P8WB01_DROAB</name>
<dbReference type="Pfam" id="PF00560">
    <property type="entry name" value="LRR_1"/>
    <property type="match status" value="1"/>
</dbReference>
<protein>
    <submittedName>
        <fullName evidence="7">Carboxypeptidase N subunit 2-like</fullName>
    </submittedName>
</protein>
<dbReference type="AlphaFoldDB" id="A0A6P8WB01"/>
<dbReference type="GO" id="GO:0005886">
    <property type="term" value="C:plasma membrane"/>
    <property type="evidence" value="ECO:0007669"/>
    <property type="project" value="TreeGrafter"/>
</dbReference>
<accession>A0A6P8WB01</accession>
<feature type="region of interest" description="Disordered" evidence="4">
    <location>
        <begin position="624"/>
        <end position="688"/>
    </location>
</feature>
<sequence length="688" mass="78704">MQLIALIITLLLLAHAKAQLQLDSDAELLPGSDVEADSQPEPIAEQDRSNCPSSCSCQYAAYNELPIARWINHMTSSDNDADSTLEDTDFLMLSKIKLATCLLQDEHETQELFNALPLDLQALILLHGGNAESQLTMNTSSLRGLNQLMTLEIRGNGITTLIIDEPLEFLQHANFEALRLQASDRLKRPKYSKLPSDDYEYKPPRDVAANEVTPKYELQFESDDVVEIMSYEQHVERLKQTRMPSFYGWSRLEVLRIHSCNFNELHWQMFDGLTQLHHLSLERNGIEELQPFAFSGAPHLRSLSLAHNAVARLYYLGLAGLLELETLNLSDNRLERLSESSFPPLPHLLKADLRQNPIMYILPATFWVMNDTRELQLGSELAALELRSWNSYGQFDSLHKLRTLRLGNVSTASLEQGVFKGLHAVEQLTLRGNILSVQFDAFAGMEQLRELDMSHCGITELSMDAFMGAKQLQLLNLSHNNLTHVPNGLLDEQTQLEMVQLQNNQLTTLPTSFFLQPRLRVARLDQNPWQCSCDMSNWKPRMTNTIRLPSVRSCVRDLNGQEILCRHVVGYETDKNLVPRCANHNGRSVYYVLRKQLHCGATRIFGHSKGSSTRGLPHWRKIELQQQQQRQQQKPKQKRKQHKKPRKSHGSQRNSLHFVLSHQKEPQQKQQQQQQHEASLSQEMSNEI</sequence>
<feature type="compositionally biased region" description="Polar residues" evidence="4">
    <location>
        <begin position="678"/>
        <end position="688"/>
    </location>
</feature>
<dbReference type="InterPro" id="IPR050541">
    <property type="entry name" value="LRR_TM_domain-containing"/>
</dbReference>
<dbReference type="SUPFAM" id="SSF52058">
    <property type="entry name" value="L domain-like"/>
    <property type="match status" value="1"/>
</dbReference>
<dbReference type="Pfam" id="PF13855">
    <property type="entry name" value="LRR_8"/>
    <property type="match status" value="3"/>
</dbReference>
<dbReference type="Proteomes" id="UP000515160">
    <property type="component" value="Chromosome 2L"/>
</dbReference>
<keyword evidence="1" id="KW-0433">Leucine-rich repeat</keyword>
<keyword evidence="6" id="KW-1185">Reference proteome</keyword>